<reference evidence="1 2" key="1">
    <citation type="submission" date="2013-05" db="EMBL/GenBank/DDBJ databases">
        <title>Draft genome sequence of Rubidibacter lacunae KORDI 51-2.</title>
        <authorList>
            <person name="Choi D.H."/>
            <person name="Noh J.H."/>
            <person name="Kwon K.-K."/>
            <person name="Lee J.-H."/>
            <person name="Ryu J.-Y."/>
        </authorList>
    </citation>
    <scope>NUCLEOTIDE SEQUENCE [LARGE SCALE GENOMIC DNA]</scope>
    <source>
        <strain evidence="1 2">KORDI 51-2</strain>
    </source>
</reference>
<evidence type="ECO:0000313" key="1">
    <source>
        <dbReference type="EMBL" id="ERN39835.1"/>
    </source>
</evidence>
<sequence length="36" mass="4327">MLPSNVQNEREFTTHQLNFWAVTELVQMSESLLNRY</sequence>
<comment type="caution">
    <text evidence="1">The sequence shown here is derived from an EMBL/GenBank/DDBJ whole genome shotgun (WGS) entry which is preliminary data.</text>
</comment>
<dbReference type="InParanoid" id="U5DJH2"/>
<dbReference type="AlphaFoldDB" id="U5DJH2"/>
<name>U5DJH2_9CHRO</name>
<accession>U5DJH2</accession>
<proteinExistence type="predicted"/>
<evidence type="ECO:0000313" key="2">
    <source>
        <dbReference type="Proteomes" id="UP000016960"/>
    </source>
</evidence>
<organism evidence="1 2">
    <name type="scientific">Rubidibacter lacunae KORDI 51-2</name>
    <dbReference type="NCBI Taxonomy" id="582515"/>
    <lineage>
        <taxon>Bacteria</taxon>
        <taxon>Bacillati</taxon>
        <taxon>Cyanobacteriota</taxon>
        <taxon>Cyanophyceae</taxon>
        <taxon>Oscillatoriophycideae</taxon>
        <taxon>Chroococcales</taxon>
        <taxon>Aphanothecaceae</taxon>
        <taxon>Rubidibacter</taxon>
    </lineage>
</organism>
<dbReference type="Proteomes" id="UP000016960">
    <property type="component" value="Unassembled WGS sequence"/>
</dbReference>
<dbReference type="EMBL" id="ASSJ01000089">
    <property type="protein sequence ID" value="ERN39835.1"/>
    <property type="molecule type" value="Genomic_DNA"/>
</dbReference>
<keyword evidence="2" id="KW-1185">Reference proteome</keyword>
<gene>
    <name evidence="1" type="ORF">KR51_00036940</name>
</gene>
<protein>
    <submittedName>
        <fullName evidence="1">Uncharacterized protein</fullName>
    </submittedName>
</protein>